<sequence>MSGIFIGGGGSDYRTPQVLKLDLANRHGLIAGATGTGKTVTMQILAEGFSAAGVPVFMADVKGDVSGLGKPGAASDRITARAAQIGLADYAPAACPVVFWDIFGQSGHPVRTTVTELGPLLLARMLDLTDVQEGVLNIAFRICDDQGMALLDLDDLRAVLNWIGDNTEAVQQSYGHVARASLGAVQRALLVLENQGVRGFLGEPALQLSDLMTTDAQGRGQVNILMADTLITTPRLYAMFLLWLLSELFEELPEVGNPDKPKLVFFFDEAHLLFDTAPKSLLQRIEQVVRLVRSKGVGVYFVSQLPDDIPEDVLSQLGNRIQHALRAFTPRDAKALKTAAETFRPNPAFDTATAIQQVGTGEAVVSLLEDKAIPGMVDRVLIRPPASQMGPLTEDERRALITASPLGRRYDTAVDRRSAHEILADRAAAKTPQSTSRDELKATFDTFNRPSHSARPSPGRATRYTGKNSPGKSESGSMASTLGEAFATTMVQQLSTRRGRRMVRGLLGSLLKR</sequence>
<dbReference type="SUPFAM" id="SSF52540">
    <property type="entry name" value="P-loop containing nucleoside triphosphate hydrolases"/>
    <property type="match status" value="1"/>
</dbReference>
<evidence type="ECO:0000313" key="3">
    <source>
        <dbReference type="EMBL" id="MEV8465854.1"/>
    </source>
</evidence>
<feature type="compositionally biased region" description="Polar residues" evidence="1">
    <location>
        <begin position="465"/>
        <end position="478"/>
    </location>
</feature>
<dbReference type="InterPro" id="IPR033186">
    <property type="entry name" value="HerA_C"/>
</dbReference>
<evidence type="ECO:0000259" key="2">
    <source>
        <dbReference type="Pfam" id="PF05872"/>
    </source>
</evidence>
<protein>
    <submittedName>
        <fullName evidence="3">Helicase HerA-like domain-containing protein</fullName>
    </submittedName>
</protein>
<dbReference type="Pfam" id="PF05872">
    <property type="entry name" value="HerA_C"/>
    <property type="match status" value="1"/>
</dbReference>
<evidence type="ECO:0000313" key="4">
    <source>
        <dbReference type="Proteomes" id="UP001553161"/>
    </source>
</evidence>
<reference evidence="3 4" key="1">
    <citation type="submission" date="2024-07" db="EMBL/GenBank/DDBJ databases">
        <authorList>
            <person name="Kang M."/>
        </authorList>
    </citation>
    <scope>NUCLEOTIDE SEQUENCE [LARGE SCALE GENOMIC DNA]</scope>
    <source>
        <strain evidence="3 4">DFM31</strain>
    </source>
</reference>
<dbReference type="InterPro" id="IPR027417">
    <property type="entry name" value="P-loop_NTPase"/>
</dbReference>
<keyword evidence="4" id="KW-1185">Reference proteome</keyword>
<feature type="region of interest" description="Disordered" evidence="1">
    <location>
        <begin position="426"/>
        <end position="478"/>
    </location>
</feature>
<dbReference type="PANTHER" id="PTHR30121">
    <property type="entry name" value="UNCHARACTERIZED PROTEIN YJGR-RELATED"/>
    <property type="match status" value="1"/>
</dbReference>
<dbReference type="RefSeq" id="WP_366191621.1">
    <property type="nucleotide sequence ID" value="NZ_JBFBVU010000003.1"/>
</dbReference>
<feature type="domain" description="Helicase HerA-like C-terminal" evidence="2">
    <location>
        <begin position="13"/>
        <end position="510"/>
    </location>
</feature>
<evidence type="ECO:0000256" key="1">
    <source>
        <dbReference type="SAM" id="MobiDB-lite"/>
    </source>
</evidence>
<accession>A0ABV3L2T7</accession>
<dbReference type="PANTHER" id="PTHR30121:SF6">
    <property type="entry name" value="SLR6007 PROTEIN"/>
    <property type="match status" value="1"/>
</dbReference>
<gene>
    <name evidence="3" type="ORF">AB0T83_03550</name>
</gene>
<dbReference type="EMBL" id="JBFBVU010000003">
    <property type="protein sequence ID" value="MEV8465854.1"/>
    <property type="molecule type" value="Genomic_DNA"/>
</dbReference>
<name>A0ABV3L2T7_9RHOB</name>
<dbReference type="Gene3D" id="3.40.50.300">
    <property type="entry name" value="P-loop containing nucleotide triphosphate hydrolases"/>
    <property type="match status" value="2"/>
</dbReference>
<dbReference type="Proteomes" id="UP001553161">
    <property type="component" value="Unassembled WGS sequence"/>
</dbReference>
<proteinExistence type="predicted"/>
<comment type="caution">
    <text evidence="3">The sequence shown here is derived from an EMBL/GenBank/DDBJ whole genome shotgun (WGS) entry which is preliminary data.</text>
</comment>
<dbReference type="InterPro" id="IPR051162">
    <property type="entry name" value="T4SS_component"/>
</dbReference>
<organism evidence="3 4">
    <name type="scientific">Meridianimarinicoccus marinus</name>
    <dbReference type="NCBI Taxonomy" id="3231483"/>
    <lineage>
        <taxon>Bacteria</taxon>
        <taxon>Pseudomonadati</taxon>
        <taxon>Pseudomonadota</taxon>
        <taxon>Alphaproteobacteria</taxon>
        <taxon>Rhodobacterales</taxon>
        <taxon>Paracoccaceae</taxon>
        <taxon>Meridianimarinicoccus</taxon>
    </lineage>
</organism>